<keyword evidence="2" id="KW-1185">Reference proteome</keyword>
<accession>A0A804LCW2</accession>
<reference evidence="1" key="3">
    <citation type="submission" date="2021-05" db="UniProtKB">
        <authorList>
            <consortium name="EnsemblPlants"/>
        </authorList>
    </citation>
    <scope>IDENTIFICATION</scope>
    <source>
        <strain evidence="1">cv. B73</strain>
    </source>
</reference>
<evidence type="ECO:0000313" key="2">
    <source>
        <dbReference type="Proteomes" id="UP000007305"/>
    </source>
</evidence>
<organism evidence="1 2">
    <name type="scientific">Zea mays</name>
    <name type="common">Maize</name>
    <dbReference type="NCBI Taxonomy" id="4577"/>
    <lineage>
        <taxon>Eukaryota</taxon>
        <taxon>Viridiplantae</taxon>
        <taxon>Streptophyta</taxon>
        <taxon>Embryophyta</taxon>
        <taxon>Tracheophyta</taxon>
        <taxon>Spermatophyta</taxon>
        <taxon>Magnoliopsida</taxon>
        <taxon>Liliopsida</taxon>
        <taxon>Poales</taxon>
        <taxon>Poaceae</taxon>
        <taxon>PACMAD clade</taxon>
        <taxon>Panicoideae</taxon>
        <taxon>Andropogonodae</taxon>
        <taxon>Andropogoneae</taxon>
        <taxon>Tripsacinae</taxon>
        <taxon>Zea</taxon>
    </lineage>
</organism>
<proteinExistence type="predicted"/>
<evidence type="ECO:0000313" key="1">
    <source>
        <dbReference type="EnsemblPlants" id="Zm00001eb002210_P001"/>
    </source>
</evidence>
<dbReference type="Gramene" id="Zm00001eb002210_T001">
    <property type="protein sequence ID" value="Zm00001eb002210_P001"/>
    <property type="gene ID" value="Zm00001eb002210"/>
</dbReference>
<reference evidence="2" key="1">
    <citation type="submission" date="2015-12" db="EMBL/GenBank/DDBJ databases">
        <title>Update maize B73 reference genome by single molecule sequencing technologies.</title>
        <authorList>
            <consortium name="Maize Genome Sequencing Project"/>
            <person name="Ware D."/>
        </authorList>
    </citation>
    <scope>NUCLEOTIDE SEQUENCE [LARGE SCALE GENOMIC DNA]</scope>
    <source>
        <strain evidence="2">cv. B73</strain>
    </source>
</reference>
<dbReference type="AlphaFoldDB" id="A0A804LCW2"/>
<reference evidence="1" key="2">
    <citation type="submission" date="2019-07" db="EMBL/GenBank/DDBJ databases">
        <authorList>
            <person name="Seetharam A."/>
            <person name="Woodhouse M."/>
            <person name="Cannon E."/>
        </authorList>
    </citation>
    <scope>NUCLEOTIDE SEQUENCE [LARGE SCALE GENOMIC DNA]</scope>
    <source>
        <strain evidence="1">cv. B73</strain>
    </source>
</reference>
<dbReference type="Proteomes" id="UP000007305">
    <property type="component" value="Chromosome 1"/>
</dbReference>
<protein>
    <submittedName>
        <fullName evidence="1">Uncharacterized protein</fullName>
    </submittedName>
</protein>
<dbReference type="EnsemblPlants" id="Zm00001eb002210_T001">
    <property type="protein sequence ID" value="Zm00001eb002210_P001"/>
    <property type="gene ID" value="Zm00001eb002210"/>
</dbReference>
<name>A0A804LCW2_MAIZE</name>
<sequence>MLCSTLPVSRCMLPRGEDRVRRSLRIGVEDDKRDSHVRPDLTRCNDVSSKQQTCNDIDLLNPIDKTSTFLGEINETLLTTHLAPLQKKLVYLKLKLYFTKLSLDSLEKSKETHIYQLNCAFLLILYLFY</sequence>
<dbReference type="InParanoid" id="A0A804LCW2"/>